<evidence type="ECO:0000256" key="2">
    <source>
        <dbReference type="ARBA" id="ARBA00004742"/>
    </source>
</evidence>
<dbReference type="GO" id="GO:0051539">
    <property type="term" value="F:4 iron, 4 sulfur cluster binding"/>
    <property type="evidence" value="ECO:0007669"/>
    <property type="project" value="UniProtKB-UniRule"/>
</dbReference>
<evidence type="ECO:0000256" key="8">
    <source>
        <dbReference type="ARBA" id="ARBA00023014"/>
    </source>
</evidence>
<evidence type="ECO:0000259" key="12">
    <source>
        <dbReference type="Pfam" id="PF03313"/>
    </source>
</evidence>
<evidence type="ECO:0000256" key="4">
    <source>
        <dbReference type="ARBA" id="ARBA00022432"/>
    </source>
</evidence>
<evidence type="ECO:0000256" key="6">
    <source>
        <dbReference type="ARBA" id="ARBA00022723"/>
    </source>
</evidence>
<comment type="pathway">
    <text evidence="2">Carbohydrate biosynthesis; gluconeogenesis.</text>
</comment>
<accession>A0A8I0ABP0</accession>
<dbReference type="InterPro" id="IPR004642">
    <property type="entry name" value="Ser_deHydtase_asu"/>
</dbReference>
<name>A0A8I0ABP0_9CLOT</name>
<feature type="domain" description="Serine dehydratase-like alpha subunit" evidence="12">
    <location>
        <begin position="17"/>
        <end position="277"/>
    </location>
</feature>
<organism evidence="13 14">
    <name type="scientific">Clostridium lentum</name>
    <dbReference type="NCBI Taxonomy" id="2763037"/>
    <lineage>
        <taxon>Bacteria</taxon>
        <taxon>Bacillati</taxon>
        <taxon>Bacillota</taxon>
        <taxon>Clostridia</taxon>
        <taxon>Eubacteriales</taxon>
        <taxon>Clostridiaceae</taxon>
        <taxon>Clostridium</taxon>
    </lineage>
</organism>
<dbReference type="NCBIfam" id="TIGR00718">
    <property type="entry name" value="sda_alpha"/>
    <property type="match status" value="1"/>
</dbReference>
<dbReference type="EMBL" id="JACOOQ010000001">
    <property type="protein sequence ID" value="MBC5639093.1"/>
    <property type="molecule type" value="Genomic_DNA"/>
</dbReference>
<dbReference type="InterPro" id="IPR051318">
    <property type="entry name" value="Fe-S_L-Ser"/>
</dbReference>
<keyword evidence="14" id="KW-1185">Reference proteome</keyword>
<evidence type="ECO:0000313" key="14">
    <source>
        <dbReference type="Proteomes" id="UP000662088"/>
    </source>
</evidence>
<keyword evidence="4 11" id="KW-0312">Gluconeogenesis</keyword>
<dbReference type="AlphaFoldDB" id="A0A8I0ABP0"/>
<evidence type="ECO:0000256" key="7">
    <source>
        <dbReference type="ARBA" id="ARBA00023004"/>
    </source>
</evidence>
<evidence type="ECO:0000256" key="3">
    <source>
        <dbReference type="ARBA" id="ARBA00008636"/>
    </source>
</evidence>
<keyword evidence="7 11" id="KW-0408">Iron</keyword>
<dbReference type="GO" id="GO:0046872">
    <property type="term" value="F:metal ion binding"/>
    <property type="evidence" value="ECO:0007669"/>
    <property type="project" value="UniProtKB-KW"/>
</dbReference>
<dbReference type="PANTHER" id="PTHR30182">
    <property type="entry name" value="L-SERINE DEHYDRATASE"/>
    <property type="match status" value="1"/>
</dbReference>
<keyword evidence="8 11" id="KW-0411">Iron-sulfur</keyword>
<dbReference type="RefSeq" id="WP_022212924.1">
    <property type="nucleotide sequence ID" value="NZ_JACOOQ010000001.1"/>
</dbReference>
<dbReference type="Pfam" id="PF03313">
    <property type="entry name" value="SDH_alpha"/>
    <property type="match status" value="1"/>
</dbReference>
<comment type="cofactor">
    <cofactor evidence="1 11">
        <name>[4Fe-4S] cluster</name>
        <dbReference type="ChEBI" id="CHEBI:49883"/>
    </cofactor>
</comment>
<evidence type="ECO:0000256" key="10">
    <source>
        <dbReference type="ARBA" id="ARBA00049406"/>
    </source>
</evidence>
<keyword evidence="5 11" id="KW-0004">4Fe-4S</keyword>
<dbReference type="Proteomes" id="UP000662088">
    <property type="component" value="Unassembled WGS sequence"/>
</dbReference>
<dbReference type="GO" id="GO:0006094">
    <property type="term" value="P:gluconeogenesis"/>
    <property type="evidence" value="ECO:0007669"/>
    <property type="project" value="UniProtKB-KW"/>
</dbReference>
<dbReference type="InterPro" id="IPR005130">
    <property type="entry name" value="Ser_deHydtase-like_asu"/>
</dbReference>
<evidence type="ECO:0000256" key="11">
    <source>
        <dbReference type="RuleBase" id="RU366059"/>
    </source>
</evidence>
<dbReference type="PANTHER" id="PTHR30182:SF1">
    <property type="entry name" value="L-SERINE DEHYDRATASE 1"/>
    <property type="match status" value="1"/>
</dbReference>
<evidence type="ECO:0000256" key="9">
    <source>
        <dbReference type="ARBA" id="ARBA00023239"/>
    </source>
</evidence>
<proteinExistence type="inferred from homology"/>
<evidence type="ECO:0000313" key="13">
    <source>
        <dbReference type="EMBL" id="MBC5639093.1"/>
    </source>
</evidence>
<dbReference type="EC" id="4.3.1.17" evidence="11"/>
<evidence type="ECO:0000256" key="5">
    <source>
        <dbReference type="ARBA" id="ARBA00022485"/>
    </source>
</evidence>
<sequence>MLEAKNGEELLRICESENISLSEYAIRIEMENREITREEAYARMRDVLQAMKDGANEGRAKEVYSVSGLIGGDGYKMQKYLESKETLTGDVIVKAMAMALSSSEVNASMGRIVACPTAGSCGILPAVVLSAGERLNKSDDELINALFTSSAVGMIIGRNATLSGAEGGCQAECGSASAMAAAAVVEMMGGTAKMCLDAGAIVLKNILGLVCDPVAGLVEIPCAKRNAAGAVSALSTAELVMAGVSSHIPFDDAVTAMYQVGKSLPSSLRETALGGVAITKAGLILKKKVFGDEE</sequence>
<comment type="caution">
    <text evidence="13">The sequence shown here is derived from an EMBL/GenBank/DDBJ whole genome shotgun (WGS) entry which is preliminary data.</text>
</comment>
<reference evidence="13" key="1">
    <citation type="submission" date="2020-08" db="EMBL/GenBank/DDBJ databases">
        <title>Genome public.</title>
        <authorList>
            <person name="Liu C."/>
            <person name="Sun Q."/>
        </authorList>
    </citation>
    <scope>NUCLEOTIDE SEQUENCE</scope>
    <source>
        <strain evidence="13">NSJ-42</strain>
    </source>
</reference>
<comment type="catalytic activity">
    <reaction evidence="10 11">
        <text>L-serine = pyruvate + NH4(+)</text>
        <dbReference type="Rhea" id="RHEA:19169"/>
        <dbReference type="ChEBI" id="CHEBI:15361"/>
        <dbReference type="ChEBI" id="CHEBI:28938"/>
        <dbReference type="ChEBI" id="CHEBI:33384"/>
        <dbReference type="EC" id="4.3.1.17"/>
    </reaction>
</comment>
<protein>
    <recommendedName>
        <fullName evidence="11">L-serine dehydratase</fullName>
        <ecNumber evidence="11">4.3.1.17</ecNumber>
    </recommendedName>
</protein>
<gene>
    <name evidence="13" type="primary">sdaAA</name>
    <name evidence="13" type="ORF">H8R92_01335</name>
</gene>
<evidence type="ECO:0000256" key="1">
    <source>
        <dbReference type="ARBA" id="ARBA00001966"/>
    </source>
</evidence>
<keyword evidence="9 11" id="KW-0456">Lyase</keyword>
<comment type="similarity">
    <text evidence="3 11">Belongs to the iron-sulfur dependent L-serine dehydratase family.</text>
</comment>
<dbReference type="GO" id="GO:0003941">
    <property type="term" value="F:L-serine ammonia-lyase activity"/>
    <property type="evidence" value="ECO:0007669"/>
    <property type="project" value="UniProtKB-UniRule"/>
</dbReference>
<keyword evidence="6 11" id="KW-0479">Metal-binding</keyword>